<dbReference type="InParanoid" id="A0A0V0YR11"/>
<proteinExistence type="predicted"/>
<comment type="caution">
    <text evidence="1">The sequence shown here is derived from an EMBL/GenBank/DDBJ whole genome shotgun (WGS) entry which is preliminary data.</text>
</comment>
<reference evidence="1 2" key="1">
    <citation type="submission" date="2015-01" db="EMBL/GenBank/DDBJ databases">
        <title>Evolution of Trichinella species and genotypes.</title>
        <authorList>
            <person name="Korhonen P.K."/>
            <person name="Edoardo P."/>
            <person name="Giuseppe L.R."/>
            <person name="Gasser R.B."/>
        </authorList>
    </citation>
    <scope>NUCLEOTIDE SEQUENCE [LARGE SCALE GENOMIC DNA]</scope>
    <source>
        <strain evidence="1">ISS3</strain>
    </source>
</reference>
<dbReference type="AlphaFoldDB" id="A0A0V0YR11"/>
<evidence type="ECO:0000313" key="2">
    <source>
        <dbReference type="Proteomes" id="UP000054776"/>
    </source>
</evidence>
<dbReference type="EMBL" id="JYDH01006060">
    <property type="protein sequence ID" value="KRY02573.1"/>
    <property type="molecule type" value="Genomic_DNA"/>
</dbReference>
<keyword evidence="2" id="KW-1185">Reference proteome</keyword>
<name>A0A0V0YR11_TRISP</name>
<dbReference type="Proteomes" id="UP000054776">
    <property type="component" value="Unassembled WGS sequence"/>
</dbReference>
<organism evidence="1 2">
    <name type="scientific">Trichinella spiralis</name>
    <name type="common">Trichina worm</name>
    <dbReference type="NCBI Taxonomy" id="6334"/>
    <lineage>
        <taxon>Eukaryota</taxon>
        <taxon>Metazoa</taxon>
        <taxon>Ecdysozoa</taxon>
        <taxon>Nematoda</taxon>
        <taxon>Enoplea</taxon>
        <taxon>Dorylaimia</taxon>
        <taxon>Trichinellida</taxon>
        <taxon>Trichinellidae</taxon>
        <taxon>Trichinella</taxon>
    </lineage>
</organism>
<sequence>MKPQKLPRISDIDDVDEEVFPVDTIYEWYRLFPNHRFCAL</sequence>
<gene>
    <name evidence="1" type="ORF">T01_12507</name>
</gene>
<protein>
    <submittedName>
        <fullName evidence="1">Uncharacterized protein</fullName>
    </submittedName>
</protein>
<evidence type="ECO:0000313" key="1">
    <source>
        <dbReference type="EMBL" id="KRY02573.1"/>
    </source>
</evidence>
<accession>A0A0V0YR11</accession>